<dbReference type="Gene3D" id="3.20.20.300">
    <property type="entry name" value="Glycoside hydrolase, family 3, N-terminal domain"/>
    <property type="match status" value="1"/>
</dbReference>
<protein>
    <submittedName>
        <fullName evidence="5">Beta-glucosidase</fullName>
    </submittedName>
</protein>
<evidence type="ECO:0000256" key="2">
    <source>
        <dbReference type="ARBA" id="ARBA00022801"/>
    </source>
</evidence>
<evidence type="ECO:0000256" key="3">
    <source>
        <dbReference type="SAM" id="Phobius"/>
    </source>
</evidence>
<evidence type="ECO:0000256" key="1">
    <source>
        <dbReference type="ARBA" id="ARBA00005336"/>
    </source>
</evidence>
<keyword evidence="6" id="KW-1185">Reference proteome</keyword>
<dbReference type="InterPro" id="IPR017853">
    <property type="entry name" value="GH"/>
</dbReference>
<dbReference type="Proteomes" id="UP000199701">
    <property type="component" value="Unassembled WGS sequence"/>
</dbReference>
<dbReference type="SMART" id="SM01217">
    <property type="entry name" value="Fn3_like"/>
    <property type="match status" value="1"/>
</dbReference>
<dbReference type="Pfam" id="PF00933">
    <property type="entry name" value="Glyco_hydro_3"/>
    <property type="match status" value="1"/>
</dbReference>
<dbReference type="Gene3D" id="2.60.40.10">
    <property type="entry name" value="Immunoglobulins"/>
    <property type="match status" value="1"/>
</dbReference>
<dbReference type="InterPro" id="IPR050288">
    <property type="entry name" value="Cellulose_deg_GH3"/>
</dbReference>
<gene>
    <name evidence="5" type="ORF">SAMN05421659_101182</name>
</gene>
<dbReference type="Pfam" id="PF14310">
    <property type="entry name" value="Fn3-like"/>
    <property type="match status" value="1"/>
</dbReference>
<dbReference type="Pfam" id="PF01915">
    <property type="entry name" value="Glyco_hydro_3_C"/>
    <property type="match status" value="1"/>
</dbReference>
<dbReference type="PRINTS" id="PR00133">
    <property type="entry name" value="GLHYDRLASE3"/>
</dbReference>
<dbReference type="PANTHER" id="PTHR42715">
    <property type="entry name" value="BETA-GLUCOSIDASE"/>
    <property type="match status" value="1"/>
</dbReference>
<evidence type="ECO:0000313" key="6">
    <source>
        <dbReference type="Proteomes" id="UP000199701"/>
    </source>
</evidence>
<comment type="similarity">
    <text evidence="1">Belongs to the glycosyl hydrolase 3 family.</text>
</comment>
<dbReference type="Gene3D" id="3.40.50.1700">
    <property type="entry name" value="Glycoside hydrolase family 3 C-terminal domain"/>
    <property type="match status" value="1"/>
</dbReference>
<dbReference type="AlphaFoldDB" id="A0A1I0M4Q5"/>
<dbReference type="STRING" id="99656.SAMN05421659_101182"/>
<dbReference type="RefSeq" id="WP_092449640.1">
    <property type="nucleotide sequence ID" value="NZ_FOJI01000001.1"/>
</dbReference>
<reference evidence="5 6" key="1">
    <citation type="submission" date="2016-10" db="EMBL/GenBank/DDBJ databases">
        <authorList>
            <person name="de Groot N.N."/>
        </authorList>
    </citation>
    <scope>NUCLEOTIDE SEQUENCE [LARGE SCALE GENOMIC DNA]</scope>
    <source>
        <strain evidence="5 6">DSM 9179</strain>
    </source>
</reference>
<evidence type="ECO:0000313" key="5">
    <source>
        <dbReference type="EMBL" id="SEV83259.1"/>
    </source>
</evidence>
<keyword evidence="3" id="KW-1133">Transmembrane helix</keyword>
<keyword evidence="2" id="KW-0378">Hydrolase</keyword>
<proteinExistence type="inferred from homology"/>
<keyword evidence="3" id="KW-0472">Membrane</keyword>
<dbReference type="GO" id="GO:0005975">
    <property type="term" value="P:carbohydrate metabolic process"/>
    <property type="evidence" value="ECO:0007669"/>
    <property type="project" value="InterPro"/>
</dbReference>
<evidence type="ECO:0000259" key="4">
    <source>
        <dbReference type="SMART" id="SM01217"/>
    </source>
</evidence>
<dbReference type="OrthoDB" id="98455at2"/>
<accession>A0A1I0M4Q5</accession>
<dbReference type="InterPro" id="IPR036881">
    <property type="entry name" value="Glyco_hydro_3_C_sf"/>
</dbReference>
<sequence length="977" mass="105660">MIKKRMSNKKFKVIWIPILSVVLVLVLVANIAANIFSGYVDLYLGRGDLVLTKSEGTESWNSEYYTSDYTSKDTLDTAANKMVETVESEGIVLMKNNGALPLATSANSPAKVTLMGRDAADPVYGGSGSGSVKLSTVVDFKSGLQNAGFQVNDTVFSILKEYSSYKEVTNMRGGKDKVFDHPKVNIVMDKPAVSTFNIGEMPIENYTPDAIASFKTYGNAAIVTFGRGGGEGGDLATDMTGWDDHYTAGQHELELNYDEKQTLELAEQKFDKVIVVINSSSVMELGDLATDDKVDAILWVGAPGQTGFNAVGNVLNGSVTPSGRTADIYPADLTKDPSFANFGNYQYSNINAKNASGDGFFVQYEEGIYVGYRYYETAAAENVINYNKAVVYPFGYGLSYTTFSQEIVSQKLGNVNGDITVDVKVTNTGSTYSGKDVVQMYYSAPYTKGGIEKSQVVLGDFSKTKLLAPGESQTVTLTLAVENMASYDYKTAKAYVLDAGDYNISIQSDSHNVEKSTQPFTYKVNKTIVYSGDNHRASDVTAVTNEFDDVSAMFTDTATKGNATNMSRADFVGTFPTAPTDADKVANNDIIKGFQAFVAADNQVAGATMPTTKASNGLQLIDLRGVSFDDSAWDLLLDQLDPEALSKVIISGAYKTDPLDTLGKPATVELDGPAGLSSFMTATSGTAYPSEVVIASTYNTELVKQMGTMVGNESLFNKVNGWYAPAMNTHRSQFAGRNFEYYSEDGLLAGKIGTACVSGAADKGVYAFIKHFALNDQETNRVNNGVSTWANEQAIREIYLKPFEVSVETATTTLKYISDDKGTISQKDVKGCTAVMSSFNRVGATWAGGDTALLENVLRDEWGFEGFVITDFNLYPYMYTNQGIAAGSDLMLTISPMKTIEDATSATAVTNLRKAAHRILYTQVNSNAMNGIVPGTIISYTTPPWRKAQIGVNIAMAVLLLAGYSWVIIRVRKNKNV</sequence>
<dbReference type="GO" id="GO:0004553">
    <property type="term" value="F:hydrolase activity, hydrolyzing O-glycosyl compounds"/>
    <property type="evidence" value="ECO:0007669"/>
    <property type="project" value="InterPro"/>
</dbReference>
<dbReference type="InterPro" id="IPR002772">
    <property type="entry name" value="Glyco_hydro_3_C"/>
</dbReference>
<dbReference type="SUPFAM" id="SSF51445">
    <property type="entry name" value="(Trans)glycosidases"/>
    <property type="match status" value="1"/>
</dbReference>
<dbReference type="InterPro" id="IPR026891">
    <property type="entry name" value="Fn3-like"/>
</dbReference>
<dbReference type="InterPro" id="IPR013783">
    <property type="entry name" value="Ig-like_fold"/>
</dbReference>
<dbReference type="SUPFAM" id="SSF52279">
    <property type="entry name" value="Beta-D-glucan exohydrolase, C-terminal domain"/>
    <property type="match status" value="1"/>
</dbReference>
<dbReference type="InterPro" id="IPR001764">
    <property type="entry name" value="Glyco_hydro_3_N"/>
</dbReference>
<keyword evidence="3" id="KW-0812">Transmembrane</keyword>
<feature type="transmembrane region" description="Helical" evidence="3">
    <location>
        <begin position="950"/>
        <end position="969"/>
    </location>
</feature>
<dbReference type="EMBL" id="FOJI01000001">
    <property type="protein sequence ID" value="SEV83259.1"/>
    <property type="molecule type" value="Genomic_DNA"/>
</dbReference>
<dbReference type="InterPro" id="IPR036962">
    <property type="entry name" value="Glyco_hydro_3_N_sf"/>
</dbReference>
<feature type="domain" description="Fibronectin type III-like" evidence="4">
    <location>
        <begin position="436"/>
        <end position="510"/>
    </location>
</feature>
<organism evidence="5 6">
    <name type="scientific">[Clostridium] fimetarium</name>
    <dbReference type="NCBI Taxonomy" id="99656"/>
    <lineage>
        <taxon>Bacteria</taxon>
        <taxon>Bacillati</taxon>
        <taxon>Bacillota</taxon>
        <taxon>Clostridia</taxon>
        <taxon>Lachnospirales</taxon>
        <taxon>Lachnospiraceae</taxon>
    </lineage>
</organism>
<dbReference type="PANTHER" id="PTHR42715:SF10">
    <property type="entry name" value="BETA-GLUCOSIDASE"/>
    <property type="match status" value="1"/>
</dbReference>
<name>A0A1I0M4Q5_9FIRM</name>